<dbReference type="InterPro" id="IPR010291">
    <property type="entry name" value="Ion_channel_UNC-93"/>
</dbReference>
<evidence type="ECO:0000256" key="5">
    <source>
        <dbReference type="ARBA" id="ARBA00023136"/>
    </source>
</evidence>
<evidence type="ECO:0000313" key="11">
    <source>
        <dbReference type="Proteomes" id="UP001153709"/>
    </source>
</evidence>
<evidence type="ECO:0000256" key="1">
    <source>
        <dbReference type="ARBA" id="ARBA00004141"/>
    </source>
</evidence>
<feature type="transmembrane region" description="Helical" evidence="9">
    <location>
        <begin position="266"/>
        <end position="287"/>
    </location>
</feature>
<evidence type="ECO:0000256" key="2">
    <source>
        <dbReference type="ARBA" id="ARBA00009172"/>
    </source>
</evidence>
<sequence length="439" mass="47781">MFKVYKMSKSLINVILLSIAFLLLYIGIQTMSNIQKIVIDSIKKEKPSYKENGYYSQAVNNAFYAVSTWAVPSIINVFGVKVSMCLGALFNVLFILQFLLEEVWILYLFCGLAGIGSALFGAAQGDYLALNSTEKTMNRNTAIFTIISSFNMIIGNIIVMCGFIGKTEINKSTRILVLTIFAGVCTVGSFVFVLLPVNKKEEKSEEKFSKVGATESFIKAVKLFLTRNMLLLSVSFLYGGVNAGFLNGIYSSAIGFTQKLPNSKQLVGLSGIFTGIGEIFAGIIITIFGEKIVSLGRKVLIVTGCSVHGLSFILIFINLPDNSPKADTNDAAIIESNTYLAMFCAFLLGLGDCINVNVIFSLLGTVYSESAAEAFSILQFFVGIGSVINFMTAETVGLYYQLAALILLAILNAASVIKVDTYCNQNILIKNKTKTEISH</sequence>
<keyword evidence="11" id="KW-1185">Reference proteome</keyword>
<evidence type="ECO:0000256" key="8">
    <source>
        <dbReference type="ARBA" id="ARBA00041910"/>
    </source>
</evidence>
<evidence type="ECO:0000313" key="10">
    <source>
        <dbReference type="EMBL" id="CAH1283100.1"/>
    </source>
</evidence>
<dbReference type="EMBL" id="OU898282">
    <property type="protein sequence ID" value="CAH1283100.1"/>
    <property type="molecule type" value="Genomic_DNA"/>
</dbReference>
<dbReference type="AlphaFoldDB" id="A0A9P0GZQ7"/>
<dbReference type="InterPro" id="IPR036259">
    <property type="entry name" value="MFS_trans_sf"/>
</dbReference>
<keyword evidence="5 9" id="KW-0472">Membrane</keyword>
<protein>
    <recommendedName>
        <fullName evidence="7">UNC93-like protein MFSD11</fullName>
    </recommendedName>
    <alternativeName>
        <fullName evidence="8">Major facilitator superfamily domain-containing protein 11</fullName>
    </alternativeName>
</protein>
<evidence type="ECO:0000256" key="9">
    <source>
        <dbReference type="SAM" id="Phobius"/>
    </source>
</evidence>
<comment type="subcellular location">
    <subcellularLocation>
        <location evidence="1">Membrane</location>
        <topology evidence="1">Multi-pass membrane protein</topology>
    </subcellularLocation>
</comment>
<feature type="transmembrane region" description="Helical" evidence="9">
    <location>
        <begin position="229"/>
        <end position="246"/>
    </location>
</feature>
<evidence type="ECO:0000256" key="4">
    <source>
        <dbReference type="ARBA" id="ARBA00022989"/>
    </source>
</evidence>
<dbReference type="PANTHER" id="PTHR23294">
    <property type="entry name" value="ET TRANSLATION PRODUCT-RELATED"/>
    <property type="match status" value="1"/>
</dbReference>
<accession>A0A9P0GZQ7</accession>
<evidence type="ECO:0000256" key="3">
    <source>
        <dbReference type="ARBA" id="ARBA00022692"/>
    </source>
</evidence>
<dbReference type="Pfam" id="PF05978">
    <property type="entry name" value="UNC-93"/>
    <property type="match status" value="1"/>
</dbReference>
<feature type="transmembrane region" description="Helical" evidence="9">
    <location>
        <begin position="398"/>
        <end position="417"/>
    </location>
</feature>
<name>A0A9P0GZQ7_DIABA</name>
<gene>
    <name evidence="10" type="ORF">DIABBA_LOCUS10626</name>
</gene>
<dbReference type="Proteomes" id="UP001153709">
    <property type="component" value="Chromosome 7"/>
</dbReference>
<comment type="similarity">
    <text evidence="2">Belongs to the unc-93 family.</text>
</comment>
<proteinExistence type="inferred from homology"/>
<dbReference type="SUPFAM" id="SSF103473">
    <property type="entry name" value="MFS general substrate transporter"/>
    <property type="match status" value="1"/>
</dbReference>
<feature type="transmembrane region" description="Helical" evidence="9">
    <location>
        <begin position="375"/>
        <end position="392"/>
    </location>
</feature>
<dbReference type="Gene3D" id="1.20.1250.20">
    <property type="entry name" value="MFS general substrate transporter like domains"/>
    <property type="match status" value="2"/>
</dbReference>
<feature type="transmembrane region" description="Helical" evidence="9">
    <location>
        <begin position="78"/>
        <end position="99"/>
    </location>
</feature>
<keyword evidence="3 9" id="KW-0812">Transmembrane</keyword>
<evidence type="ECO:0000256" key="7">
    <source>
        <dbReference type="ARBA" id="ARBA00040302"/>
    </source>
</evidence>
<dbReference type="PANTHER" id="PTHR23294:SF0">
    <property type="entry name" value="UNC93-LIKE PROTEIN MFSD11"/>
    <property type="match status" value="1"/>
</dbReference>
<dbReference type="InterPro" id="IPR051617">
    <property type="entry name" value="UNC-93-like_regulator"/>
</dbReference>
<feature type="transmembrane region" description="Helical" evidence="9">
    <location>
        <begin position="105"/>
        <end position="130"/>
    </location>
</feature>
<reference evidence="10" key="1">
    <citation type="submission" date="2022-01" db="EMBL/GenBank/DDBJ databases">
        <authorList>
            <person name="King R."/>
        </authorList>
    </citation>
    <scope>NUCLEOTIDE SEQUENCE</scope>
</reference>
<feature type="transmembrane region" description="Helical" evidence="9">
    <location>
        <begin position="299"/>
        <end position="319"/>
    </location>
</feature>
<feature type="transmembrane region" description="Helical" evidence="9">
    <location>
        <begin position="12"/>
        <end position="34"/>
    </location>
</feature>
<organism evidence="10 11">
    <name type="scientific">Diabrotica balteata</name>
    <name type="common">Banded cucumber beetle</name>
    <dbReference type="NCBI Taxonomy" id="107213"/>
    <lineage>
        <taxon>Eukaryota</taxon>
        <taxon>Metazoa</taxon>
        <taxon>Ecdysozoa</taxon>
        <taxon>Arthropoda</taxon>
        <taxon>Hexapoda</taxon>
        <taxon>Insecta</taxon>
        <taxon>Pterygota</taxon>
        <taxon>Neoptera</taxon>
        <taxon>Endopterygota</taxon>
        <taxon>Coleoptera</taxon>
        <taxon>Polyphaga</taxon>
        <taxon>Cucujiformia</taxon>
        <taxon>Chrysomeloidea</taxon>
        <taxon>Chrysomelidae</taxon>
        <taxon>Galerucinae</taxon>
        <taxon>Diabroticina</taxon>
        <taxon>Diabroticites</taxon>
        <taxon>Diabrotica</taxon>
    </lineage>
</organism>
<keyword evidence="6" id="KW-0325">Glycoprotein</keyword>
<keyword evidence="4 9" id="KW-1133">Transmembrane helix</keyword>
<dbReference type="OrthoDB" id="196103at2759"/>
<feature type="transmembrane region" description="Helical" evidence="9">
    <location>
        <begin position="142"/>
        <end position="165"/>
    </location>
</feature>
<evidence type="ECO:0000256" key="6">
    <source>
        <dbReference type="ARBA" id="ARBA00023180"/>
    </source>
</evidence>
<dbReference type="GO" id="GO:0016020">
    <property type="term" value="C:membrane"/>
    <property type="evidence" value="ECO:0007669"/>
    <property type="project" value="UniProtKB-SubCell"/>
</dbReference>
<feature type="transmembrane region" description="Helical" evidence="9">
    <location>
        <begin position="339"/>
        <end position="363"/>
    </location>
</feature>
<feature type="transmembrane region" description="Helical" evidence="9">
    <location>
        <begin position="177"/>
        <end position="197"/>
    </location>
</feature>